<gene>
    <name evidence="2" type="ORF">AUJ29_00595</name>
</gene>
<proteinExistence type="predicted"/>
<reference evidence="2 3" key="1">
    <citation type="journal article" date="2016" name="Environ. Microbiol.">
        <title>Genomic resolution of a cold subsurface aquifer community provides metabolic insights for novel microbes adapted to high CO concentrations.</title>
        <authorList>
            <person name="Probst A.J."/>
            <person name="Castelle C.J."/>
            <person name="Singh A."/>
            <person name="Brown C.T."/>
            <person name="Anantharaman K."/>
            <person name="Sharon I."/>
            <person name="Hug L.A."/>
            <person name="Burstein D."/>
            <person name="Emerson J.B."/>
            <person name="Thomas B.C."/>
            <person name="Banfield J.F."/>
        </authorList>
    </citation>
    <scope>NUCLEOTIDE SEQUENCE [LARGE SCALE GENOMIC DNA]</scope>
    <source>
        <strain evidence="2">CG1_02_38_13</strain>
    </source>
</reference>
<dbReference type="Proteomes" id="UP000182465">
    <property type="component" value="Unassembled WGS sequence"/>
</dbReference>
<feature type="transmembrane region" description="Helical" evidence="1">
    <location>
        <begin position="16"/>
        <end position="35"/>
    </location>
</feature>
<sequence>MSLLLFVWQKRKSSSLLFWGTLVFVAASVVVSLFYGSILTWQLIRATPYNSTVFVDSIGLEAILTSRQGDYLSDNPDFAFLAKSGQRFFMVDSFLFSTLAKVGKWDSKPIIAKIADKEFKAILLDNTEIEDKINDPFYERLPQEVLLEIKENYKLHLTMANKFFYLPN</sequence>
<keyword evidence="1" id="KW-1133">Transmembrane helix</keyword>
<evidence type="ECO:0000313" key="3">
    <source>
        <dbReference type="Proteomes" id="UP000182465"/>
    </source>
</evidence>
<comment type="caution">
    <text evidence="2">The sequence shown here is derived from an EMBL/GenBank/DDBJ whole genome shotgun (WGS) entry which is preliminary data.</text>
</comment>
<keyword evidence="1" id="KW-0472">Membrane</keyword>
<organism evidence="2 3">
    <name type="scientific">Candidatus Kuenenbacteria bacterium CG1_02_38_13</name>
    <dbReference type="NCBI Taxonomy" id="1805235"/>
    <lineage>
        <taxon>Bacteria</taxon>
        <taxon>Candidatus Kueneniibacteriota</taxon>
    </lineage>
</organism>
<dbReference type="EMBL" id="MNVB01000014">
    <property type="protein sequence ID" value="OIO18112.1"/>
    <property type="molecule type" value="Genomic_DNA"/>
</dbReference>
<evidence type="ECO:0000256" key="1">
    <source>
        <dbReference type="SAM" id="Phobius"/>
    </source>
</evidence>
<keyword evidence="1" id="KW-0812">Transmembrane</keyword>
<name>A0A1J4U2F6_9BACT</name>
<dbReference type="AlphaFoldDB" id="A0A1J4U2F6"/>
<evidence type="ECO:0000313" key="2">
    <source>
        <dbReference type="EMBL" id="OIO18112.1"/>
    </source>
</evidence>
<protein>
    <submittedName>
        <fullName evidence="2">Uncharacterized protein</fullName>
    </submittedName>
</protein>
<accession>A0A1J4U2F6</accession>